<dbReference type="Gene3D" id="3.30.2020.40">
    <property type="entry name" value="Uncharacterised protein PF10387, DUF2442"/>
    <property type="match status" value="1"/>
</dbReference>
<evidence type="ECO:0000313" key="1">
    <source>
        <dbReference type="EMBL" id="NJW53094.1"/>
    </source>
</evidence>
<dbReference type="InterPro" id="IPR018841">
    <property type="entry name" value="DUF2442"/>
</dbReference>
<gene>
    <name evidence="1" type="ORF">HC175_09185</name>
</gene>
<dbReference type="Pfam" id="PF10387">
    <property type="entry name" value="DUF2442"/>
    <property type="match status" value="1"/>
</dbReference>
<reference evidence="1 2" key="1">
    <citation type="submission" date="2020-03" db="EMBL/GenBank/DDBJ databases">
        <title>Salinimicrobium sp. nov, isolated from SCS.</title>
        <authorList>
            <person name="Cao W.R."/>
        </authorList>
    </citation>
    <scope>NUCLEOTIDE SEQUENCE [LARGE SCALE GENOMIC DNA]</scope>
    <source>
        <strain evidence="2">J15B91</strain>
    </source>
</reference>
<organism evidence="1 2">
    <name type="scientific">Salinimicrobium oceani</name>
    <dbReference type="NCBI Taxonomy" id="2722702"/>
    <lineage>
        <taxon>Bacteria</taxon>
        <taxon>Pseudomonadati</taxon>
        <taxon>Bacteroidota</taxon>
        <taxon>Flavobacteriia</taxon>
        <taxon>Flavobacteriales</taxon>
        <taxon>Flavobacteriaceae</taxon>
        <taxon>Salinimicrobium</taxon>
    </lineage>
</organism>
<sequence length="86" mass="9948">MKTVKTDIKIKEVLFRDEKVFFSLEDGREIGAPLRWYPKLYNATEEELLDYTISPGGYGVHWTKVDEDLSAYGMLTLDQKTNTQSL</sequence>
<evidence type="ECO:0000313" key="2">
    <source>
        <dbReference type="Proteomes" id="UP000703674"/>
    </source>
</evidence>
<keyword evidence="2" id="KW-1185">Reference proteome</keyword>
<dbReference type="RefSeq" id="WP_168138191.1">
    <property type="nucleotide sequence ID" value="NZ_JAAVJR010000004.1"/>
</dbReference>
<accession>A0ABX1D1S4</accession>
<dbReference type="Proteomes" id="UP000703674">
    <property type="component" value="Unassembled WGS sequence"/>
</dbReference>
<proteinExistence type="predicted"/>
<comment type="caution">
    <text evidence="1">The sequence shown here is derived from an EMBL/GenBank/DDBJ whole genome shotgun (WGS) entry which is preliminary data.</text>
</comment>
<dbReference type="EMBL" id="JAAVJR010000004">
    <property type="protein sequence ID" value="NJW53094.1"/>
    <property type="molecule type" value="Genomic_DNA"/>
</dbReference>
<name>A0ABX1D1S4_9FLAO</name>
<protein>
    <submittedName>
        <fullName evidence="1">DUF2442 domain-containing protein</fullName>
    </submittedName>
</protein>